<protein>
    <submittedName>
        <fullName evidence="2">Uncharacterized protein</fullName>
    </submittedName>
</protein>
<organism evidence="2 3">
    <name type="scientific">Mitosporidium daphniae</name>
    <dbReference type="NCBI Taxonomy" id="1485682"/>
    <lineage>
        <taxon>Eukaryota</taxon>
        <taxon>Fungi</taxon>
        <taxon>Fungi incertae sedis</taxon>
        <taxon>Microsporidia</taxon>
        <taxon>Mitosporidium</taxon>
    </lineage>
</organism>
<evidence type="ECO:0000313" key="3">
    <source>
        <dbReference type="Proteomes" id="UP000029725"/>
    </source>
</evidence>
<reference evidence="2 3" key="1">
    <citation type="submission" date="2014-04" db="EMBL/GenBank/DDBJ databases">
        <title>A new species of microsporidia sheds light on the evolution of extreme parasitism.</title>
        <authorList>
            <person name="Haag K.L."/>
            <person name="James T.Y."/>
            <person name="Larsson R."/>
            <person name="Schaer T.M."/>
            <person name="Refardt D."/>
            <person name="Pombert J.-F."/>
            <person name="Ebert D."/>
        </authorList>
    </citation>
    <scope>NUCLEOTIDE SEQUENCE [LARGE SCALE GENOMIC DNA]</scope>
    <source>
        <strain evidence="2 3">UGP3</strain>
        <tissue evidence="2">Spores</tissue>
    </source>
</reference>
<dbReference type="GeneID" id="25260993"/>
<dbReference type="AlphaFoldDB" id="A0A098VMC9"/>
<feature type="transmembrane region" description="Helical" evidence="1">
    <location>
        <begin position="325"/>
        <end position="344"/>
    </location>
</feature>
<dbReference type="VEuPathDB" id="MicrosporidiaDB:DI09_88p70"/>
<feature type="transmembrane region" description="Helical" evidence="1">
    <location>
        <begin position="280"/>
        <end position="299"/>
    </location>
</feature>
<sequence>MSIASDSAIKLSQNAEFLIESNKACESYLLQAISEYPVDEVCLLPFLFAIFPLGFDCGIFSIHMKGLFLASFEKYLSSFTSEKSIFGAILCERLSGLLVALIGSDFIIQYCNKTYACGCHFYLFRLEAFAPSLCSFSQNTRGISSRLSTLRLSIPFEDFEEASSLSASAEKLQKLEKRFTDSPSSSFLISELFLKSIGTIESFAFWSAVEENITIECSNLAGSLIRPNVSDPALILDGEWQVNLAQAFLLGKKFQYYTPTVTALSLSPFEKMLAIENGRIFNSTPANLFGGGAFIVSFFRGFMEHFEYSCCIDSVVGFLPKFRTFLLNSLISSTQLSVIILFWVDDFFKLLKLKIPSQDQKHHPQPLQTPIIESSLLVWGPNFILFEIPSSRQLFTELRNSALPTLVHLPTDVAATSPGINVRPSRVVTPVVDSSIMTVGFLFDR</sequence>
<dbReference type="RefSeq" id="XP_013236561.1">
    <property type="nucleotide sequence ID" value="XM_013381107.1"/>
</dbReference>
<dbReference type="HOGENOM" id="CLU_615511_0_0_1"/>
<keyword evidence="1" id="KW-0472">Membrane</keyword>
<evidence type="ECO:0000313" key="2">
    <source>
        <dbReference type="EMBL" id="KGG50125.1"/>
    </source>
</evidence>
<keyword evidence="1" id="KW-1133">Transmembrane helix</keyword>
<dbReference type="Proteomes" id="UP000029725">
    <property type="component" value="Unassembled WGS sequence"/>
</dbReference>
<evidence type="ECO:0000256" key="1">
    <source>
        <dbReference type="SAM" id="Phobius"/>
    </source>
</evidence>
<feature type="transmembrane region" description="Helical" evidence="1">
    <location>
        <begin position="43"/>
        <end position="62"/>
    </location>
</feature>
<gene>
    <name evidence="2" type="ORF">DI09_88p70</name>
</gene>
<keyword evidence="1" id="KW-0812">Transmembrane</keyword>
<keyword evidence="3" id="KW-1185">Reference proteome</keyword>
<accession>A0A098VMC9</accession>
<comment type="caution">
    <text evidence="2">The sequence shown here is derived from an EMBL/GenBank/DDBJ whole genome shotgun (WGS) entry which is preliminary data.</text>
</comment>
<dbReference type="EMBL" id="JMKJ01000599">
    <property type="protein sequence ID" value="KGG50125.1"/>
    <property type="molecule type" value="Genomic_DNA"/>
</dbReference>
<name>A0A098VMC9_9MICR</name>
<proteinExistence type="predicted"/>